<evidence type="ECO:0000256" key="1">
    <source>
        <dbReference type="SAM" id="MobiDB-lite"/>
    </source>
</evidence>
<name>A0A2T5TWR5_9SPHN</name>
<dbReference type="Proteomes" id="UP000244013">
    <property type="component" value="Unassembled WGS sequence"/>
</dbReference>
<dbReference type="AlphaFoldDB" id="A0A2T5TWR5"/>
<gene>
    <name evidence="2" type="ORF">C8J25_11521</name>
</gene>
<dbReference type="GeneID" id="91007748"/>
<dbReference type="EMBL" id="QAYE01000015">
    <property type="protein sequence ID" value="PTW43706.1"/>
    <property type="molecule type" value="Genomic_DNA"/>
</dbReference>
<feature type="compositionally biased region" description="Basic and acidic residues" evidence="1">
    <location>
        <begin position="11"/>
        <end position="33"/>
    </location>
</feature>
<protein>
    <submittedName>
        <fullName evidence="2">Uncharacterized protein</fullName>
    </submittedName>
</protein>
<feature type="region of interest" description="Disordered" evidence="1">
    <location>
        <begin position="1"/>
        <end position="35"/>
    </location>
</feature>
<sequence length="74" mass="7927">MGANQKGSFVRRGDAGDTAHRLVRENTKIDGDRVGNGPFHEGNYAAIRVFADPGDRAFVLSRTPSFAVPLQVAA</sequence>
<comment type="caution">
    <text evidence="2">The sequence shown here is derived from an EMBL/GenBank/DDBJ whole genome shotgun (WGS) entry which is preliminary data.</text>
</comment>
<evidence type="ECO:0000313" key="3">
    <source>
        <dbReference type="Proteomes" id="UP000244013"/>
    </source>
</evidence>
<dbReference type="RefSeq" id="WP_107955905.1">
    <property type="nucleotide sequence ID" value="NZ_QAYE01000015.1"/>
</dbReference>
<organism evidence="2 3">
    <name type="scientific">Sphingomonas faeni</name>
    <dbReference type="NCBI Taxonomy" id="185950"/>
    <lineage>
        <taxon>Bacteria</taxon>
        <taxon>Pseudomonadati</taxon>
        <taxon>Pseudomonadota</taxon>
        <taxon>Alphaproteobacteria</taxon>
        <taxon>Sphingomonadales</taxon>
        <taxon>Sphingomonadaceae</taxon>
        <taxon>Sphingomonas</taxon>
    </lineage>
</organism>
<reference evidence="2 3" key="1">
    <citation type="submission" date="2018-04" db="EMBL/GenBank/DDBJ databases">
        <title>Genomic Encyclopedia of Type Strains, Phase III (KMG-III): the genomes of soil and plant-associated and newly described type strains.</title>
        <authorList>
            <person name="Whitman W."/>
        </authorList>
    </citation>
    <scope>NUCLEOTIDE SEQUENCE [LARGE SCALE GENOMIC DNA]</scope>
    <source>
        <strain evidence="2 3">MA-olki</strain>
    </source>
</reference>
<accession>A0A2T5TWR5</accession>
<evidence type="ECO:0000313" key="2">
    <source>
        <dbReference type="EMBL" id="PTW43706.1"/>
    </source>
</evidence>
<proteinExistence type="predicted"/>